<dbReference type="PROSITE" id="PS00674">
    <property type="entry name" value="AAA"/>
    <property type="match status" value="1"/>
</dbReference>
<evidence type="ECO:0000313" key="13">
    <source>
        <dbReference type="Proteomes" id="UP000215914"/>
    </source>
</evidence>
<evidence type="ECO:0000256" key="4">
    <source>
        <dbReference type="ARBA" id="ARBA00022801"/>
    </source>
</evidence>
<evidence type="ECO:0000256" key="2">
    <source>
        <dbReference type="ARBA" id="ARBA00007448"/>
    </source>
</evidence>
<dbReference type="Pfam" id="PF00004">
    <property type="entry name" value="AAA"/>
    <property type="match status" value="1"/>
</dbReference>
<keyword evidence="3 8" id="KW-0547">Nucleotide-binding</keyword>
<dbReference type="GO" id="GO:0005524">
    <property type="term" value="F:ATP binding"/>
    <property type="evidence" value="ECO:0007669"/>
    <property type="project" value="UniProtKB-KW"/>
</dbReference>
<keyword evidence="13" id="KW-1185">Reference proteome</keyword>
<dbReference type="FunFam" id="3.40.50.300:FF:001122">
    <property type="entry name" value="AAA-ATPase ASD, mitochondrial"/>
    <property type="match status" value="1"/>
</dbReference>
<dbReference type="InterPro" id="IPR003593">
    <property type="entry name" value="AAA+_ATPase"/>
</dbReference>
<gene>
    <name evidence="12" type="ORF">HannXRQ_Chr14g0456681</name>
    <name evidence="11" type="ORF">HanXRQr2_Chr14g0662061</name>
</gene>
<dbReference type="CDD" id="cd19510">
    <property type="entry name" value="RecA-like_BCS1"/>
    <property type="match status" value="1"/>
</dbReference>
<dbReference type="InterPro" id="IPR003960">
    <property type="entry name" value="ATPase_AAA_CS"/>
</dbReference>
<evidence type="ECO:0000256" key="9">
    <source>
        <dbReference type="SAM" id="Coils"/>
    </source>
</evidence>
<sequence>MSSPSTESRIAMAQTLISTIGSVAAAAMVVRSVSRDYLPPEFQDYLYLNFRKFLNKFSNQLTMVFYEFEGFNDNEIYTATQLYLSSRISSDIHRLKVAKTPNEQHFNLSMEINEEYTDVYKGVNFTWSLVSKKKPTREYYTHDENGRSSKSDLRSLELTFHRKHKDLALNSYLPFIITSSKTIIQNEKTVKLFTVERKTSYTRYPTTWTPVNLDHPATFETVAMDTGVKDMVVKDLDRFLERREYYRKVGKAWKRGYLLYGPPGTGKSSLIAAMANYLKFDIYDLELTNIHSNSELRRLLVATANRSILVVEDIDCSVELHDRVQAEREKAIRRDYRRGYEEEPKVTLSGFLNFIDGLWSSCGDERIIIFTTNRKEKLDPALIRPGRMDVHIHMSYCTPSAFRLLVSNYLGITEHNLFEEIDDLICHVDVTPAEVAEQLLKDNDPDIALGGLIEFFDVKRKENEEAKARLKEAEELAAKESEKKQEEDAPDA</sequence>
<keyword evidence="9" id="KW-0175">Coiled coil</keyword>
<accession>A0A251SLM3</accession>
<dbReference type="GO" id="GO:0016887">
    <property type="term" value="F:ATP hydrolysis activity"/>
    <property type="evidence" value="ECO:0007669"/>
    <property type="project" value="InterPro"/>
</dbReference>
<dbReference type="FunCoup" id="A0A251SLM3">
    <property type="interactions" value="1772"/>
</dbReference>
<name>A0A251SLM3_HELAN</name>
<evidence type="ECO:0000256" key="5">
    <source>
        <dbReference type="ARBA" id="ARBA00022840"/>
    </source>
</evidence>
<evidence type="ECO:0000256" key="8">
    <source>
        <dbReference type="RuleBase" id="RU003651"/>
    </source>
</evidence>
<keyword evidence="5 8" id="KW-0067">ATP-binding</keyword>
<feature type="coiled-coil region" evidence="9">
    <location>
        <begin position="456"/>
        <end position="487"/>
    </location>
</feature>
<dbReference type="STRING" id="4232.A0A251SLM3"/>
<dbReference type="InterPro" id="IPR050747">
    <property type="entry name" value="Mitochondrial_chaperone_BCS1"/>
</dbReference>
<organism evidence="12 13">
    <name type="scientific">Helianthus annuus</name>
    <name type="common">Common sunflower</name>
    <dbReference type="NCBI Taxonomy" id="4232"/>
    <lineage>
        <taxon>Eukaryota</taxon>
        <taxon>Viridiplantae</taxon>
        <taxon>Streptophyta</taxon>
        <taxon>Embryophyta</taxon>
        <taxon>Tracheophyta</taxon>
        <taxon>Spermatophyta</taxon>
        <taxon>Magnoliopsida</taxon>
        <taxon>eudicotyledons</taxon>
        <taxon>Gunneridae</taxon>
        <taxon>Pentapetalae</taxon>
        <taxon>asterids</taxon>
        <taxon>campanulids</taxon>
        <taxon>Asterales</taxon>
        <taxon>Asteraceae</taxon>
        <taxon>Asteroideae</taxon>
        <taxon>Heliantheae alliance</taxon>
        <taxon>Heliantheae</taxon>
        <taxon>Helianthus</taxon>
    </lineage>
</organism>
<dbReference type="SUPFAM" id="SSF52540">
    <property type="entry name" value="P-loop containing nucleoside triphosphate hydrolases"/>
    <property type="match status" value="1"/>
</dbReference>
<evidence type="ECO:0000256" key="3">
    <source>
        <dbReference type="ARBA" id="ARBA00022741"/>
    </source>
</evidence>
<dbReference type="PANTHER" id="PTHR23070">
    <property type="entry name" value="BCS1 AAA-TYPE ATPASE"/>
    <property type="match status" value="1"/>
</dbReference>
<protein>
    <submittedName>
        <fullName evidence="11">AAA+ ATPase domain, ATPase, AAA-type, core, AAA-type ATPase domain-containing protein</fullName>
    </submittedName>
    <submittedName>
        <fullName evidence="12">Putative ATPase, AAA-type, core</fullName>
    </submittedName>
</protein>
<evidence type="ECO:0000256" key="7">
    <source>
        <dbReference type="ARBA" id="ARBA00049360"/>
    </source>
</evidence>
<comment type="similarity">
    <text evidence="2">Belongs to the AAA ATPase family. BCS1 subfamily.</text>
</comment>
<dbReference type="InterPro" id="IPR025753">
    <property type="entry name" value="AAA_N_dom"/>
</dbReference>
<feature type="domain" description="AAA+ ATPase" evidence="10">
    <location>
        <begin position="253"/>
        <end position="398"/>
    </location>
</feature>
<comment type="catalytic activity">
    <reaction evidence="7">
        <text>ATP + H2O = ADP + phosphate + H(+)</text>
        <dbReference type="Rhea" id="RHEA:13065"/>
        <dbReference type="ChEBI" id="CHEBI:15377"/>
        <dbReference type="ChEBI" id="CHEBI:15378"/>
        <dbReference type="ChEBI" id="CHEBI:30616"/>
        <dbReference type="ChEBI" id="CHEBI:43474"/>
        <dbReference type="ChEBI" id="CHEBI:456216"/>
    </reaction>
</comment>
<dbReference type="SMART" id="SM00382">
    <property type="entry name" value="AAA"/>
    <property type="match status" value="1"/>
</dbReference>
<dbReference type="InterPro" id="IPR003959">
    <property type="entry name" value="ATPase_AAA_core"/>
</dbReference>
<evidence type="ECO:0000259" key="10">
    <source>
        <dbReference type="SMART" id="SM00382"/>
    </source>
</evidence>
<dbReference type="InParanoid" id="A0A251SLM3"/>
<dbReference type="EMBL" id="CM007903">
    <property type="protein sequence ID" value="OTF99441.1"/>
    <property type="molecule type" value="Genomic_DNA"/>
</dbReference>
<evidence type="ECO:0000313" key="11">
    <source>
        <dbReference type="EMBL" id="KAF5770671.1"/>
    </source>
</evidence>
<keyword evidence="4" id="KW-0378">Hydrolase</keyword>
<dbReference type="Pfam" id="PF14363">
    <property type="entry name" value="AAA_assoc"/>
    <property type="match status" value="1"/>
</dbReference>
<reference evidence="11 13" key="1">
    <citation type="journal article" date="2017" name="Nature">
        <title>The sunflower genome provides insights into oil metabolism, flowering and Asterid evolution.</title>
        <authorList>
            <person name="Badouin H."/>
            <person name="Gouzy J."/>
            <person name="Grassa C.J."/>
            <person name="Murat F."/>
            <person name="Staton S.E."/>
            <person name="Cottret L."/>
            <person name="Lelandais-Briere C."/>
            <person name="Owens G.L."/>
            <person name="Carrere S."/>
            <person name="Mayjonade B."/>
            <person name="Legrand L."/>
            <person name="Gill N."/>
            <person name="Kane N.C."/>
            <person name="Bowers J.E."/>
            <person name="Hubner S."/>
            <person name="Bellec A."/>
            <person name="Berard A."/>
            <person name="Berges H."/>
            <person name="Blanchet N."/>
            <person name="Boniface M.C."/>
            <person name="Brunel D."/>
            <person name="Catrice O."/>
            <person name="Chaidir N."/>
            <person name="Claudel C."/>
            <person name="Donnadieu C."/>
            <person name="Faraut T."/>
            <person name="Fievet G."/>
            <person name="Helmstetter N."/>
            <person name="King M."/>
            <person name="Knapp S.J."/>
            <person name="Lai Z."/>
            <person name="Le Paslier M.C."/>
            <person name="Lippi Y."/>
            <person name="Lorenzon L."/>
            <person name="Mandel J.R."/>
            <person name="Marage G."/>
            <person name="Marchand G."/>
            <person name="Marquand E."/>
            <person name="Bret-Mestries E."/>
            <person name="Morien E."/>
            <person name="Nambeesan S."/>
            <person name="Nguyen T."/>
            <person name="Pegot-Espagnet P."/>
            <person name="Pouilly N."/>
            <person name="Raftis F."/>
            <person name="Sallet E."/>
            <person name="Schiex T."/>
            <person name="Thomas J."/>
            <person name="Vandecasteele C."/>
            <person name="Vares D."/>
            <person name="Vear F."/>
            <person name="Vautrin S."/>
            <person name="Crespi M."/>
            <person name="Mangin B."/>
            <person name="Burke J.M."/>
            <person name="Salse J."/>
            <person name="Munos S."/>
            <person name="Vincourt P."/>
            <person name="Rieseberg L.H."/>
            <person name="Langlade N.B."/>
        </authorList>
    </citation>
    <scope>NUCLEOTIDE SEQUENCE [LARGE SCALE GENOMIC DNA]</scope>
    <source>
        <strain evidence="13">cv. SF193</strain>
        <tissue evidence="11">Leaves</tissue>
    </source>
</reference>
<dbReference type="Pfam" id="PF25568">
    <property type="entry name" value="AAA_lid_At3g28540"/>
    <property type="match status" value="1"/>
</dbReference>
<evidence type="ECO:0000256" key="6">
    <source>
        <dbReference type="ARBA" id="ARBA00022842"/>
    </source>
</evidence>
<evidence type="ECO:0000313" key="12">
    <source>
        <dbReference type="EMBL" id="OTF99441.1"/>
    </source>
</evidence>
<dbReference type="OrthoDB" id="10251412at2759"/>
<dbReference type="EMBL" id="MNCJ02000329">
    <property type="protein sequence ID" value="KAF5770671.1"/>
    <property type="molecule type" value="Genomic_DNA"/>
</dbReference>
<dbReference type="InterPro" id="IPR058017">
    <property type="entry name" value="At3g28540-like_C"/>
</dbReference>
<dbReference type="Gene3D" id="3.40.50.300">
    <property type="entry name" value="P-loop containing nucleotide triphosphate hydrolases"/>
    <property type="match status" value="1"/>
</dbReference>
<dbReference type="Gramene" id="mRNA:HanXRQr2_Chr14g0662061">
    <property type="protein sequence ID" value="mRNA:HanXRQr2_Chr14g0662061"/>
    <property type="gene ID" value="HanXRQr2_Chr14g0662061"/>
</dbReference>
<dbReference type="InterPro" id="IPR027417">
    <property type="entry name" value="P-loop_NTPase"/>
</dbReference>
<dbReference type="GO" id="GO:0006950">
    <property type="term" value="P:response to stress"/>
    <property type="evidence" value="ECO:0007669"/>
    <property type="project" value="UniProtKB-ARBA"/>
</dbReference>
<dbReference type="AlphaFoldDB" id="A0A251SLM3"/>
<reference evidence="11" key="3">
    <citation type="submission" date="2020-06" db="EMBL/GenBank/DDBJ databases">
        <title>Helianthus annuus Genome sequencing and assembly Release 2.</title>
        <authorList>
            <person name="Gouzy J."/>
            <person name="Langlade N."/>
            <person name="Munos S."/>
        </authorList>
    </citation>
    <scope>NUCLEOTIDE SEQUENCE</scope>
    <source>
        <tissue evidence="11">Leaves</tissue>
    </source>
</reference>
<dbReference type="OMA" id="DYENMHD"/>
<proteinExistence type="inferred from homology"/>
<keyword evidence="6" id="KW-0460">Magnesium</keyword>
<dbReference type="Proteomes" id="UP000215914">
    <property type="component" value="Chromosome 14"/>
</dbReference>
<dbReference type="Gene3D" id="6.10.280.40">
    <property type="match status" value="1"/>
</dbReference>
<reference evidence="12" key="2">
    <citation type="submission" date="2017-02" db="EMBL/GenBank/DDBJ databases">
        <title>Sunflower complete genome.</title>
        <authorList>
            <person name="Langlade N."/>
            <person name="Munos S."/>
        </authorList>
    </citation>
    <scope>NUCLEOTIDE SEQUENCE [LARGE SCALE GENOMIC DNA]</scope>
    <source>
        <tissue evidence="12">Leaves</tissue>
    </source>
</reference>
<evidence type="ECO:0000256" key="1">
    <source>
        <dbReference type="ARBA" id="ARBA00001946"/>
    </source>
</evidence>
<comment type="cofactor">
    <cofactor evidence="1">
        <name>Mg(2+)</name>
        <dbReference type="ChEBI" id="CHEBI:18420"/>
    </cofactor>
</comment>